<evidence type="ECO:0008006" key="15">
    <source>
        <dbReference type="Google" id="ProtNLM"/>
    </source>
</evidence>
<dbReference type="FunFam" id="3.40.50.300:FF:002273">
    <property type="entry name" value="Uncharacterized protein"/>
    <property type="match status" value="1"/>
</dbReference>
<evidence type="ECO:0000256" key="5">
    <source>
        <dbReference type="ARBA" id="ARBA00022737"/>
    </source>
</evidence>
<dbReference type="InterPro" id="IPR011527">
    <property type="entry name" value="ABC1_TM_dom"/>
</dbReference>
<feature type="transmembrane region" description="Helical" evidence="10">
    <location>
        <begin position="822"/>
        <end position="842"/>
    </location>
</feature>
<dbReference type="Pfam" id="PF00664">
    <property type="entry name" value="ABC_membrane"/>
    <property type="match status" value="2"/>
</dbReference>
<sequence length="1366" mass="157384">MIRERTDIQTIESSKEIHIRQTTTTNLLPTIVIDHHEEQHDQLQPSLQVIEESVDVSQQKEDHKFYPQYLGQRNYWISKLFFYHYTQYSLKLKNHVLDKNLKITQQHLPLLSPKDDLQKSVDASLKKINQFKQVTTCQLVKIIFFGELKRVTFKCIIAFFIESLSKNGISFILSNIITCVSQNDIKMAHFFAIIMVSLNLLCTLSRHHAANQSIIFSSKARLTLINLVYIKLIELNQYSFKQANIGKILNILSGDINTLEQVLSMIFPSSVVIISLLLASYILWDRFNGFIGILVVAIIFIAYPIQIFLQSFNSQTLKLQKQYQDKRFKITNELIEGIRLIKMYAWEQAFKQMILTARREEFICLLKVVIRSGIDRLFTLISQIWASLLFFIILYYGGYRNEMKVAEMISTLQLLSFLKLNCVYMVSYGIQSFIQIKVSFERIAKTLNLQNFEMKQLEQEVENQKKDQCQTDDCIIPIISFRDFQAFWTHSLKKDDKPVLKNINLDIYEGETWAIIGQVGSGKSSFLHSLLSEIPAYKGTLLFNGQNPKESDLTIAYVEQEPYIFPDTIRQNILFGRPYNRSLYQKVTQATELDVDFSLMKSSDHTEIGERGITLSGGQKARISLARALYSLADIYLFDDPLSAVDAHVAEIIFQLAIKQFIFNEQPLLNPKKQRPIVFIATHQIQYAVKCDKIAILNEGEIIAQGIYDQIKESLYMINKGLALQLTSQKNENKNQDEIRSSARRRTGARSTYLRNLTIQEQNLSQVVDLTTFVRYFKYWKCFELIIILGLEAGSEIIIIFYQRIISLFQEYQTKDEINYAYTQMGILTIALLFCNFIKYIMNILQVQKTTQHIHKQMLESISIAPISYFDTNPSGRIINRFSNDLSLCDAQTNQVCLDILELIGNFLFALVTLAILQPFFLIMIIALLLIDIYIYSFYNKIISQLKENELIQRSPLFDFIKKTLGGAVQVRVYGQREWFIKQFYDLSNQCNLNSLTYYYQARCFGFNIDMIGFFAQTVGLFIFLNLNNDDIAIFSQGVLLLATYNDGLQLGLRQMINFATQMNSYNRMFEIIDIPPEAPHIKQEDKKFDKFPQNGDIVFENVYMRYRANSELILKGISFKIKSGQKIGCVGRTGAGKSSILYAIFRMSEIEDDEDSFISISDVEIKNLGLRKLRSSIGIIPQCPFLFTGTIKSNLDPFEENNDESILKALEITGLIEHIKQFPKGILTDISDVNSVFSVGQKQLICLTRILLSKKKIVVLDEATANLDLKTDDFIQETLKKQLKDCTLITIAHRLNTIADYDKVMVIYDGRVIEYDKPFNLLAKSPNSTFIDRNSEFSKLVKNTGNSNAQAIFDIAKKQLSIIEH</sequence>
<evidence type="ECO:0000256" key="1">
    <source>
        <dbReference type="ARBA" id="ARBA00004141"/>
    </source>
</evidence>
<evidence type="ECO:0000313" key="14">
    <source>
        <dbReference type="Proteomes" id="UP000688137"/>
    </source>
</evidence>
<dbReference type="PANTHER" id="PTHR24223:SF456">
    <property type="entry name" value="MULTIDRUG RESISTANCE-ASSOCIATED PROTEIN LETHAL(2)03659"/>
    <property type="match status" value="1"/>
</dbReference>
<keyword evidence="4 10" id="KW-0812">Transmembrane</keyword>
<dbReference type="PANTHER" id="PTHR24223">
    <property type="entry name" value="ATP-BINDING CASSETTE SUB-FAMILY C"/>
    <property type="match status" value="1"/>
</dbReference>
<keyword evidence="9 10" id="KW-0472">Membrane</keyword>
<dbReference type="FunFam" id="1.20.1560.10:FF:000151">
    <property type="entry name" value="Uncharacterized protein"/>
    <property type="match status" value="1"/>
</dbReference>
<feature type="domain" description="ABC transmembrane type-1" evidence="12">
    <location>
        <begin position="156"/>
        <end position="418"/>
    </location>
</feature>
<protein>
    <recommendedName>
        <fullName evidence="15">ABC transporter family protein</fullName>
    </recommendedName>
</protein>
<feature type="transmembrane region" description="Helical" evidence="10">
    <location>
        <begin position="262"/>
        <end position="284"/>
    </location>
</feature>
<evidence type="ECO:0000259" key="12">
    <source>
        <dbReference type="PROSITE" id="PS50929"/>
    </source>
</evidence>
<dbReference type="PROSITE" id="PS50929">
    <property type="entry name" value="ABC_TM1F"/>
    <property type="match status" value="2"/>
</dbReference>
<dbReference type="SMART" id="SM00382">
    <property type="entry name" value="AAA"/>
    <property type="match status" value="2"/>
</dbReference>
<keyword evidence="7" id="KW-0067">ATP-binding</keyword>
<comment type="caution">
    <text evidence="13">The sequence shown here is derived from an EMBL/GenBank/DDBJ whole genome shotgun (WGS) entry which is preliminary data.</text>
</comment>
<evidence type="ECO:0000256" key="8">
    <source>
        <dbReference type="ARBA" id="ARBA00022989"/>
    </source>
</evidence>
<dbReference type="FunFam" id="1.20.1560.10:FF:000140">
    <property type="entry name" value="Uncharacterized protein"/>
    <property type="match status" value="1"/>
</dbReference>
<dbReference type="CDD" id="cd18579">
    <property type="entry name" value="ABC_6TM_ABCC_D1"/>
    <property type="match status" value="1"/>
</dbReference>
<keyword evidence="14" id="KW-1185">Reference proteome</keyword>
<dbReference type="CDD" id="cd03244">
    <property type="entry name" value="ABCC_MRP_domain2"/>
    <property type="match status" value="1"/>
</dbReference>
<feature type="domain" description="ABC transmembrane type-1" evidence="12">
    <location>
        <begin position="797"/>
        <end position="1065"/>
    </location>
</feature>
<evidence type="ECO:0000256" key="10">
    <source>
        <dbReference type="SAM" id="Phobius"/>
    </source>
</evidence>
<proteinExistence type="inferred from homology"/>
<dbReference type="GO" id="GO:0016020">
    <property type="term" value="C:membrane"/>
    <property type="evidence" value="ECO:0007669"/>
    <property type="project" value="UniProtKB-SubCell"/>
</dbReference>
<dbReference type="OMA" id="VYHYYIQ"/>
<keyword evidence="8 10" id="KW-1133">Transmembrane helix</keyword>
<dbReference type="GO" id="GO:0016887">
    <property type="term" value="F:ATP hydrolysis activity"/>
    <property type="evidence" value="ECO:0007669"/>
    <property type="project" value="InterPro"/>
</dbReference>
<dbReference type="InterPro" id="IPR003593">
    <property type="entry name" value="AAA+_ATPase"/>
</dbReference>
<evidence type="ECO:0000256" key="6">
    <source>
        <dbReference type="ARBA" id="ARBA00022741"/>
    </source>
</evidence>
<feature type="domain" description="ABC transporter" evidence="11">
    <location>
        <begin position="479"/>
        <end position="724"/>
    </location>
</feature>
<evidence type="ECO:0000313" key="13">
    <source>
        <dbReference type="EMBL" id="CAD8081027.1"/>
    </source>
</evidence>
<comment type="subcellular location">
    <subcellularLocation>
        <location evidence="1">Membrane</location>
        <topology evidence="1">Multi-pass membrane protein</topology>
    </subcellularLocation>
</comment>
<feature type="transmembrane region" description="Helical" evidence="10">
    <location>
        <begin position="908"/>
        <end position="936"/>
    </location>
</feature>
<feature type="transmembrane region" description="Helical" evidence="10">
    <location>
        <begin position="187"/>
        <end position="204"/>
    </location>
</feature>
<comment type="similarity">
    <text evidence="2">Belongs to the ABC transporter superfamily. ABCC family. Conjugate transporter (TC 3.A.1.208) subfamily.</text>
</comment>
<evidence type="ECO:0000256" key="4">
    <source>
        <dbReference type="ARBA" id="ARBA00022692"/>
    </source>
</evidence>
<reference evidence="13" key="1">
    <citation type="submission" date="2021-01" db="EMBL/GenBank/DDBJ databases">
        <authorList>
            <consortium name="Genoscope - CEA"/>
            <person name="William W."/>
        </authorList>
    </citation>
    <scope>NUCLEOTIDE SEQUENCE</scope>
</reference>
<evidence type="ECO:0000256" key="3">
    <source>
        <dbReference type="ARBA" id="ARBA00022448"/>
    </source>
</evidence>
<dbReference type="InterPro" id="IPR050173">
    <property type="entry name" value="ABC_transporter_C-like"/>
</dbReference>
<dbReference type="InterPro" id="IPR017871">
    <property type="entry name" value="ABC_transporter-like_CS"/>
</dbReference>
<keyword evidence="6" id="KW-0547">Nucleotide-binding</keyword>
<dbReference type="CDD" id="cd03250">
    <property type="entry name" value="ABCC_MRP_domain1"/>
    <property type="match status" value="1"/>
</dbReference>
<dbReference type="Pfam" id="PF00005">
    <property type="entry name" value="ABC_tran"/>
    <property type="match status" value="2"/>
</dbReference>
<feature type="domain" description="ABC transporter" evidence="11">
    <location>
        <begin position="1098"/>
        <end position="1335"/>
    </location>
</feature>
<evidence type="ECO:0000256" key="9">
    <source>
        <dbReference type="ARBA" id="ARBA00023136"/>
    </source>
</evidence>
<feature type="transmembrane region" description="Helical" evidence="10">
    <location>
        <begin position="290"/>
        <end position="309"/>
    </location>
</feature>
<accession>A0A8S1MJV8</accession>
<dbReference type="EMBL" id="CAJJDM010000067">
    <property type="protein sequence ID" value="CAD8081027.1"/>
    <property type="molecule type" value="Genomic_DNA"/>
</dbReference>
<dbReference type="GO" id="GO:0140359">
    <property type="term" value="F:ABC-type transporter activity"/>
    <property type="evidence" value="ECO:0007669"/>
    <property type="project" value="InterPro"/>
</dbReference>
<evidence type="ECO:0000256" key="2">
    <source>
        <dbReference type="ARBA" id="ARBA00009726"/>
    </source>
</evidence>
<keyword evidence="5" id="KW-0677">Repeat</keyword>
<name>A0A8S1MJV8_PARPR</name>
<dbReference type="InterPro" id="IPR044746">
    <property type="entry name" value="ABCC_6TM_D1"/>
</dbReference>
<dbReference type="Proteomes" id="UP000688137">
    <property type="component" value="Unassembled WGS sequence"/>
</dbReference>
<evidence type="ECO:0000256" key="7">
    <source>
        <dbReference type="ARBA" id="ARBA00022840"/>
    </source>
</evidence>
<evidence type="ECO:0000259" key="11">
    <source>
        <dbReference type="PROSITE" id="PS50893"/>
    </source>
</evidence>
<dbReference type="InterPro" id="IPR003439">
    <property type="entry name" value="ABC_transporter-like_ATP-bd"/>
</dbReference>
<keyword evidence="3" id="KW-0813">Transport</keyword>
<gene>
    <name evidence="13" type="ORF">PPRIM_AZ9-3.1.T0650012</name>
</gene>
<dbReference type="FunFam" id="3.40.50.300:FF:000610">
    <property type="entry name" value="Multidrug resistance-associated ABC transporter"/>
    <property type="match status" value="1"/>
</dbReference>
<dbReference type="PROSITE" id="PS50893">
    <property type="entry name" value="ABC_TRANSPORTER_2"/>
    <property type="match status" value="2"/>
</dbReference>
<organism evidence="13 14">
    <name type="scientific">Paramecium primaurelia</name>
    <dbReference type="NCBI Taxonomy" id="5886"/>
    <lineage>
        <taxon>Eukaryota</taxon>
        <taxon>Sar</taxon>
        <taxon>Alveolata</taxon>
        <taxon>Ciliophora</taxon>
        <taxon>Intramacronucleata</taxon>
        <taxon>Oligohymenophorea</taxon>
        <taxon>Peniculida</taxon>
        <taxon>Parameciidae</taxon>
        <taxon>Paramecium</taxon>
    </lineage>
</organism>
<dbReference type="GO" id="GO:0005524">
    <property type="term" value="F:ATP binding"/>
    <property type="evidence" value="ECO:0007669"/>
    <property type="project" value="UniProtKB-KW"/>
</dbReference>
<dbReference type="PROSITE" id="PS00211">
    <property type="entry name" value="ABC_TRANSPORTER_1"/>
    <property type="match status" value="1"/>
</dbReference>
<feature type="transmembrane region" description="Helical" evidence="10">
    <location>
        <begin position="782"/>
        <end position="802"/>
    </location>
</feature>
<feature type="transmembrane region" description="Helical" evidence="10">
    <location>
        <begin position="377"/>
        <end position="396"/>
    </location>
</feature>